<keyword evidence="3" id="KW-0813">Transport</keyword>
<evidence type="ECO:0000313" key="9">
    <source>
        <dbReference type="EMBL" id="GAA0719710.1"/>
    </source>
</evidence>
<evidence type="ECO:0000256" key="3">
    <source>
        <dbReference type="ARBA" id="ARBA00022448"/>
    </source>
</evidence>
<dbReference type="Proteomes" id="UP001500339">
    <property type="component" value="Unassembled WGS sequence"/>
</dbReference>
<dbReference type="PANTHER" id="PTHR30472:SF25">
    <property type="entry name" value="ABC TRANSPORTER PERMEASE PROTEIN MJ0876-RELATED"/>
    <property type="match status" value="1"/>
</dbReference>
<dbReference type="RefSeq" id="WP_343766938.1">
    <property type="nucleotide sequence ID" value="NZ_BAAACF010000001.1"/>
</dbReference>
<evidence type="ECO:0000256" key="5">
    <source>
        <dbReference type="ARBA" id="ARBA00022692"/>
    </source>
</evidence>
<dbReference type="CDD" id="cd06550">
    <property type="entry name" value="TM_ABC_iron-siderophores_like"/>
    <property type="match status" value="1"/>
</dbReference>
<comment type="similarity">
    <text evidence="2">Belongs to the binding-protein-dependent transport system permease family. FecCD subfamily.</text>
</comment>
<dbReference type="Pfam" id="PF01032">
    <property type="entry name" value="FecCD"/>
    <property type="match status" value="1"/>
</dbReference>
<evidence type="ECO:0000256" key="8">
    <source>
        <dbReference type="SAM" id="Phobius"/>
    </source>
</evidence>
<protein>
    <submittedName>
        <fullName evidence="9">Iron ABC transporter permease</fullName>
    </submittedName>
</protein>
<keyword evidence="4" id="KW-1003">Cell membrane</keyword>
<sequence>MNISQSDIRRKYDKKVKIKLLFIPISIIVTIILMAIFTGVGAVDVSLKEILSAIKNIITNNSVNMEQKVIVFLRLPRIILSVLAGMGLAVSGTIMQGITKNSMASPFTIGISSAAACGASIAMIFGISLFSNSNLGIISNAFIFAILCAIFVYSISIKLGMKPEAIILSGIAINYLFSAVTSTIHFYADDHQLASAVQWTFGSINGAKWSHVLLLGVILSVSLCVFMRHSWILNAMVSGGDEMAKTLGINPDKSRTVVGVFSVFLTAAIVSFTGVIGFVGLVAPHIARLMVGGDHRFLIPYSAIFGGILLLVSDTIGRTLLAPVNIPVGIVVSYLGVPLFIHLIIQNRKEYF</sequence>
<evidence type="ECO:0000313" key="10">
    <source>
        <dbReference type="Proteomes" id="UP001500339"/>
    </source>
</evidence>
<comment type="subcellular location">
    <subcellularLocation>
        <location evidence="1">Cell membrane</location>
        <topology evidence="1">Multi-pass membrane protein</topology>
    </subcellularLocation>
</comment>
<keyword evidence="6 8" id="KW-1133">Transmembrane helix</keyword>
<feature type="transmembrane region" description="Helical" evidence="8">
    <location>
        <begin position="165"/>
        <end position="188"/>
    </location>
</feature>
<gene>
    <name evidence="9" type="ORF">GCM10008905_08110</name>
</gene>
<feature type="transmembrane region" description="Helical" evidence="8">
    <location>
        <begin position="135"/>
        <end position="153"/>
    </location>
</feature>
<comment type="caution">
    <text evidence="9">The sequence shown here is derived from an EMBL/GenBank/DDBJ whole genome shotgun (WGS) entry which is preliminary data.</text>
</comment>
<dbReference type="PANTHER" id="PTHR30472">
    <property type="entry name" value="FERRIC ENTEROBACTIN TRANSPORT SYSTEM PERMEASE PROTEIN"/>
    <property type="match status" value="1"/>
</dbReference>
<feature type="transmembrane region" description="Helical" evidence="8">
    <location>
        <begin position="75"/>
        <end position="95"/>
    </location>
</feature>
<dbReference type="InterPro" id="IPR037294">
    <property type="entry name" value="ABC_BtuC-like"/>
</dbReference>
<dbReference type="SUPFAM" id="SSF81345">
    <property type="entry name" value="ABC transporter involved in vitamin B12 uptake, BtuC"/>
    <property type="match status" value="1"/>
</dbReference>
<keyword evidence="10" id="KW-1185">Reference proteome</keyword>
<proteinExistence type="inferred from homology"/>
<keyword evidence="7 8" id="KW-0472">Membrane</keyword>
<feature type="transmembrane region" description="Helical" evidence="8">
    <location>
        <begin position="295"/>
        <end position="312"/>
    </location>
</feature>
<evidence type="ECO:0000256" key="4">
    <source>
        <dbReference type="ARBA" id="ARBA00022475"/>
    </source>
</evidence>
<evidence type="ECO:0000256" key="6">
    <source>
        <dbReference type="ARBA" id="ARBA00022989"/>
    </source>
</evidence>
<dbReference type="InterPro" id="IPR000522">
    <property type="entry name" value="ABC_transptr_permease_BtuC"/>
</dbReference>
<dbReference type="Gene3D" id="1.10.3470.10">
    <property type="entry name" value="ABC transporter involved in vitamin B12 uptake, BtuC"/>
    <property type="match status" value="1"/>
</dbReference>
<evidence type="ECO:0000256" key="7">
    <source>
        <dbReference type="ARBA" id="ARBA00023136"/>
    </source>
</evidence>
<evidence type="ECO:0000256" key="2">
    <source>
        <dbReference type="ARBA" id="ARBA00007935"/>
    </source>
</evidence>
<feature type="transmembrane region" description="Helical" evidence="8">
    <location>
        <begin position="107"/>
        <end position="129"/>
    </location>
</feature>
<feature type="transmembrane region" description="Helical" evidence="8">
    <location>
        <begin position="20"/>
        <end position="43"/>
    </location>
</feature>
<keyword evidence="5 8" id="KW-0812">Transmembrane</keyword>
<feature type="transmembrane region" description="Helical" evidence="8">
    <location>
        <begin position="324"/>
        <end position="345"/>
    </location>
</feature>
<name>A0ABN1IRM5_9CLOT</name>
<dbReference type="EMBL" id="BAAACF010000001">
    <property type="protein sequence ID" value="GAA0719710.1"/>
    <property type="molecule type" value="Genomic_DNA"/>
</dbReference>
<accession>A0ABN1IRM5</accession>
<feature type="transmembrane region" description="Helical" evidence="8">
    <location>
        <begin position="257"/>
        <end position="283"/>
    </location>
</feature>
<organism evidence="9 10">
    <name type="scientific">Clostridium malenominatum</name>
    <dbReference type="NCBI Taxonomy" id="1539"/>
    <lineage>
        <taxon>Bacteria</taxon>
        <taxon>Bacillati</taxon>
        <taxon>Bacillota</taxon>
        <taxon>Clostridia</taxon>
        <taxon>Eubacteriales</taxon>
        <taxon>Clostridiaceae</taxon>
        <taxon>Clostridium</taxon>
    </lineage>
</organism>
<evidence type="ECO:0000256" key="1">
    <source>
        <dbReference type="ARBA" id="ARBA00004651"/>
    </source>
</evidence>
<reference evidence="9 10" key="1">
    <citation type="journal article" date="2019" name="Int. J. Syst. Evol. Microbiol.">
        <title>The Global Catalogue of Microorganisms (GCM) 10K type strain sequencing project: providing services to taxonomists for standard genome sequencing and annotation.</title>
        <authorList>
            <consortium name="The Broad Institute Genomics Platform"/>
            <consortium name="The Broad Institute Genome Sequencing Center for Infectious Disease"/>
            <person name="Wu L."/>
            <person name="Ma J."/>
        </authorList>
    </citation>
    <scope>NUCLEOTIDE SEQUENCE [LARGE SCALE GENOMIC DNA]</scope>
    <source>
        <strain evidence="9 10">JCM 1405</strain>
    </source>
</reference>
<feature type="transmembrane region" description="Helical" evidence="8">
    <location>
        <begin position="208"/>
        <end position="226"/>
    </location>
</feature>